<dbReference type="HOGENOM" id="CLU_097426_0_0_6"/>
<dbReference type="STRING" id="1117647.M5M_04540"/>
<sequence length="192" mass="22690">MDFHTPFEAQLVDYFRHRLNHQAEKYPTHTQEETLWYLSGLLARYGHSHQLFDYEDQHLTLRPLALIYQDARHAATEWERCMLLRKLGDTALFIGALFPQSYRRRGLKQDYFSGMGRSAYSYLGEHDKANPGLFQRLADRFTELLSLVADACQKEQLFDMTDQLQAYIRWQATGDPALERQLAKEGWFDQRH</sequence>
<name>K4KIU6_SIMAS</name>
<dbReference type="KEGG" id="saga:M5M_04540"/>
<protein>
    <submittedName>
        <fullName evidence="1">Uncharacterized protein</fullName>
    </submittedName>
</protein>
<dbReference type="eggNOG" id="ENOG50309GY">
    <property type="taxonomic scope" value="Bacteria"/>
</dbReference>
<keyword evidence="2" id="KW-1185">Reference proteome</keyword>
<proteinExistence type="predicted"/>
<accession>K4KIU6</accession>
<gene>
    <name evidence="1" type="ordered locus">M5M_04540</name>
</gene>
<evidence type="ECO:0000313" key="1">
    <source>
        <dbReference type="EMBL" id="AFU98115.1"/>
    </source>
</evidence>
<reference evidence="1 2" key="1">
    <citation type="journal article" date="2013" name="Genome Announc.">
        <title>Complete genome sequence of Simiduia agarivorans SA1(T), a marine bacterium able to degrade a variety of polysaccharides.</title>
        <authorList>
            <person name="Lin S.Y."/>
            <person name="Shieh W.Y."/>
            <person name="Chen J.S."/>
            <person name="Tang S.L."/>
        </authorList>
    </citation>
    <scope>NUCLEOTIDE SEQUENCE [LARGE SCALE GENOMIC DNA]</scope>
    <source>
        <strain evidence="2">DSM 21679 / JCM 13881 / BCRC 17597 / SA1</strain>
    </source>
</reference>
<dbReference type="Proteomes" id="UP000000466">
    <property type="component" value="Chromosome"/>
</dbReference>
<organism evidence="1 2">
    <name type="scientific">Simiduia agarivorans (strain DSM 21679 / JCM 13881 / BCRC 17597 / SA1)</name>
    <dbReference type="NCBI Taxonomy" id="1117647"/>
    <lineage>
        <taxon>Bacteria</taxon>
        <taxon>Pseudomonadati</taxon>
        <taxon>Pseudomonadota</taxon>
        <taxon>Gammaproteobacteria</taxon>
        <taxon>Cellvibrionales</taxon>
        <taxon>Cellvibrionaceae</taxon>
        <taxon>Simiduia</taxon>
    </lineage>
</organism>
<evidence type="ECO:0000313" key="2">
    <source>
        <dbReference type="Proteomes" id="UP000000466"/>
    </source>
</evidence>
<dbReference type="EMBL" id="CP003746">
    <property type="protein sequence ID" value="AFU98115.1"/>
    <property type="molecule type" value="Genomic_DNA"/>
</dbReference>
<dbReference type="AlphaFoldDB" id="K4KIU6"/>